<evidence type="ECO:0000313" key="4">
    <source>
        <dbReference type="Proteomes" id="UP001153737"/>
    </source>
</evidence>
<reference evidence="3" key="2">
    <citation type="submission" date="2022-10" db="EMBL/GenBank/DDBJ databases">
        <authorList>
            <consortium name="ENA_rothamsted_submissions"/>
            <consortium name="culmorum"/>
            <person name="King R."/>
        </authorList>
    </citation>
    <scope>NUCLEOTIDE SEQUENCE</scope>
</reference>
<dbReference type="AlphaFoldDB" id="A0A9N9X0K0"/>
<evidence type="ECO:0000313" key="3">
    <source>
        <dbReference type="EMBL" id="CAG9813691.1"/>
    </source>
</evidence>
<dbReference type="OrthoDB" id="5583482at2759"/>
<sequence length="410" mass="46979">MICFAKIEDDAFVSVAYWNTMICFAKIEDDAFVSVAYWNSLDRLCASTRKGSLHFYALTNTDNESSDDHEEDDLFGVHADRPDGAPPQPDAGFYALCEFDVLKTGYCVVVPPCWSEFQQSLRQRRQPNVQKLTDKNVRLQSEFTSRETKIQQLSSEYTSLKRQIKEAESKICMLSSKMSDEGQRFKQENDDLSNKLVEVTKAYDQCKQQVTDMKGEETLMKRKYEMSLKEMNKELHYCRRKLDDYEKPRSKSSNNSSSSSLNTTDSAGLVKTDVQIDKETLIEHIVNIQKVSAKKSDKIDFLEEHVNTLVADIQKKTKLLQSYILREQSGALTSNKMDRNKADFSKFNGLMASLYTSHVTDESVTLELSLDVNRKLQAVLEDTLLKNITLKENVDTLASEIDRMNKMLKQ</sequence>
<dbReference type="EMBL" id="OU896707">
    <property type="protein sequence ID" value="CAG9813691.1"/>
    <property type="molecule type" value="Genomic_DNA"/>
</dbReference>
<name>A0A9N9X0K0_PHACE</name>
<gene>
    <name evidence="3" type="ORF">PHAECO_LOCUS1078</name>
</gene>
<feature type="region of interest" description="Disordered" evidence="2">
    <location>
        <begin position="245"/>
        <end position="264"/>
    </location>
</feature>
<dbReference type="GO" id="GO:0099518">
    <property type="term" value="P:vesicle cytoskeletal trafficking"/>
    <property type="evidence" value="ECO:0007669"/>
    <property type="project" value="TreeGrafter"/>
</dbReference>
<dbReference type="PANTHER" id="PTHR18911">
    <property type="entry name" value="CTCL TUMOR ANTIGEN HD-CL-01"/>
    <property type="match status" value="1"/>
</dbReference>
<protein>
    <submittedName>
        <fullName evidence="3">Uncharacterized protein</fullName>
    </submittedName>
</protein>
<keyword evidence="1" id="KW-0175">Coiled coil</keyword>
<evidence type="ECO:0000256" key="2">
    <source>
        <dbReference type="SAM" id="MobiDB-lite"/>
    </source>
</evidence>
<dbReference type="Proteomes" id="UP001153737">
    <property type="component" value="Chromosome 1"/>
</dbReference>
<evidence type="ECO:0000256" key="1">
    <source>
        <dbReference type="SAM" id="Coils"/>
    </source>
</evidence>
<dbReference type="GO" id="GO:0031267">
    <property type="term" value="F:small GTPase binding"/>
    <property type="evidence" value="ECO:0007669"/>
    <property type="project" value="TreeGrafter"/>
</dbReference>
<dbReference type="PANTHER" id="PTHR18911:SF5">
    <property type="entry name" value="COILED-COIL DOMAIN-CONTAINING PROTEIN 186"/>
    <property type="match status" value="1"/>
</dbReference>
<proteinExistence type="predicted"/>
<reference evidence="3" key="1">
    <citation type="submission" date="2022-01" db="EMBL/GenBank/DDBJ databases">
        <authorList>
            <person name="King R."/>
        </authorList>
    </citation>
    <scope>NUCLEOTIDE SEQUENCE</scope>
</reference>
<organism evidence="3 4">
    <name type="scientific">Phaedon cochleariae</name>
    <name type="common">Mustard beetle</name>
    <dbReference type="NCBI Taxonomy" id="80249"/>
    <lineage>
        <taxon>Eukaryota</taxon>
        <taxon>Metazoa</taxon>
        <taxon>Ecdysozoa</taxon>
        <taxon>Arthropoda</taxon>
        <taxon>Hexapoda</taxon>
        <taxon>Insecta</taxon>
        <taxon>Pterygota</taxon>
        <taxon>Neoptera</taxon>
        <taxon>Endopterygota</taxon>
        <taxon>Coleoptera</taxon>
        <taxon>Polyphaga</taxon>
        <taxon>Cucujiformia</taxon>
        <taxon>Chrysomeloidea</taxon>
        <taxon>Chrysomelidae</taxon>
        <taxon>Chrysomelinae</taxon>
        <taxon>Chrysomelini</taxon>
        <taxon>Phaedon</taxon>
    </lineage>
</organism>
<dbReference type="InterPro" id="IPR038830">
    <property type="entry name" value="CCDC186"/>
</dbReference>
<accession>A0A9N9X0K0</accession>
<keyword evidence="4" id="KW-1185">Reference proteome</keyword>
<feature type="compositionally biased region" description="Low complexity" evidence="2">
    <location>
        <begin position="251"/>
        <end position="260"/>
    </location>
</feature>
<dbReference type="GO" id="GO:0005802">
    <property type="term" value="C:trans-Golgi network"/>
    <property type="evidence" value="ECO:0007669"/>
    <property type="project" value="TreeGrafter"/>
</dbReference>
<feature type="coiled-coil region" evidence="1">
    <location>
        <begin position="150"/>
        <end position="209"/>
    </location>
</feature>
<dbReference type="Gene3D" id="1.10.287.1490">
    <property type="match status" value="1"/>
</dbReference>